<dbReference type="EMBL" id="CAFBON010000229">
    <property type="protein sequence ID" value="CAB5003131.1"/>
    <property type="molecule type" value="Genomic_DNA"/>
</dbReference>
<feature type="domain" description="Phospholipase D N-terminal" evidence="3">
    <location>
        <begin position="58"/>
        <end position="154"/>
    </location>
</feature>
<feature type="domain" description="PhoD-like phosphatase metallophosphatase" evidence="2">
    <location>
        <begin position="245"/>
        <end position="320"/>
    </location>
</feature>
<dbReference type="InterPro" id="IPR052900">
    <property type="entry name" value="Phospholipid_Metab_Enz"/>
</dbReference>
<dbReference type="EMBL" id="CAFAAJ010000029">
    <property type="protein sequence ID" value="CAB4795961.1"/>
    <property type="molecule type" value="Genomic_DNA"/>
</dbReference>
<dbReference type="PANTHER" id="PTHR43606">
    <property type="entry name" value="PHOSPHATASE, PUTATIVE (AFU_ORTHOLOGUE AFUA_6G08710)-RELATED"/>
    <property type="match status" value="1"/>
</dbReference>
<name>A0A6J6XFF7_9ZZZZ</name>
<reference evidence="4" key="1">
    <citation type="submission" date="2020-05" db="EMBL/GenBank/DDBJ databases">
        <authorList>
            <person name="Chiriac C."/>
            <person name="Salcher M."/>
            <person name="Ghai R."/>
            <person name="Kavagutti S V."/>
        </authorList>
    </citation>
    <scope>NUCLEOTIDE SEQUENCE</scope>
</reference>
<dbReference type="Pfam" id="PF09423">
    <property type="entry name" value="PhoD"/>
    <property type="match status" value="1"/>
</dbReference>
<dbReference type="Gene3D" id="3.60.21.70">
    <property type="entry name" value="PhoD-like phosphatase"/>
    <property type="match status" value="2"/>
</dbReference>
<evidence type="ECO:0000313" key="5">
    <source>
        <dbReference type="EMBL" id="CAB5003131.1"/>
    </source>
</evidence>
<dbReference type="AlphaFoldDB" id="A0A6J6XFF7"/>
<proteinExistence type="predicted"/>
<dbReference type="PROSITE" id="PS51257">
    <property type="entry name" value="PROKAR_LIPOPROTEIN"/>
    <property type="match status" value="1"/>
</dbReference>
<evidence type="ECO:0000259" key="2">
    <source>
        <dbReference type="Pfam" id="PF09423"/>
    </source>
</evidence>
<feature type="region of interest" description="Disordered" evidence="1">
    <location>
        <begin position="22"/>
        <end position="44"/>
    </location>
</feature>
<evidence type="ECO:0000259" key="3">
    <source>
        <dbReference type="Pfam" id="PF16655"/>
    </source>
</evidence>
<dbReference type="Pfam" id="PF16655">
    <property type="entry name" value="PhoD_N"/>
    <property type="match status" value="1"/>
</dbReference>
<organism evidence="4">
    <name type="scientific">freshwater metagenome</name>
    <dbReference type="NCBI Taxonomy" id="449393"/>
    <lineage>
        <taxon>unclassified sequences</taxon>
        <taxon>metagenomes</taxon>
        <taxon>ecological metagenomes</taxon>
    </lineage>
</organism>
<evidence type="ECO:0000256" key="1">
    <source>
        <dbReference type="SAM" id="MobiDB-lite"/>
    </source>
</evidence>
<dbReference type="PANTHER" id="PTHR43606:SF2">
    <property type="entry name" value="ALKALINE PHOSPHATASE FAMILY PROTEIN (AFU_ORTHOLOGUE AFUA_5G03860)"/>
    <property type="match status" value="1"/>
</dbReference>
<dbReference type="Gene3D" id="2.60.40.380">
    <property type="entry name" value="Purple acid phosphatase-like, N-terminal"/>
    <property type="match status" value="1"/>
</dbReference>
<sequence>MHFSRRSLLALGASVFLGACGGSDRQDQPTATTEYDPIPRPPLSGAVEYTGTANPFTLGVAAGDPDPHRVVIWTRLAPVPGAPRGGLDGRSYLLTWEVALDEEFSEVTFSGATVAEAGAAHSVHVDVAELEPAVSFWYRFRCGPHTSPVGRMATLPLHTLAETYTLAGTSCPINRAQAAVLYRDIAQSPIDLLVFHGDYVDIDTDDNDLERIRALYTSARTSAELQAAHASCAWLVASGLPATVSDAAARAWWEHLPVRLPPPAPGEPFPTYRHCSVGSLLNLTVLQPRVDQSGRTVLGREQERWLLREPGRTNAVWHAVSCRGDASVGERAEKLLASQSIDNIVLLGTTVADETAPLWQQHTVTPARWTTLSRFVDSSTGAITVSDELTERIARSGNAS</sequence>
<evidence type="ECO:0000313" key="4">
    <source>
        <dbReference type="EMBL" id="CAB4795961.1"/>
    </source>
</evidence>
<dbReference type="InterPro" id="IPR032093">
    <property type="entry name" value="PhoD_N"/>
</dbReference>
<dbReference type="InterPro" id="IPR018946">
    <property type="entry name" value="PhoD-like_MPP"/>
</dbReference>
<dbReference type="InterPro" id="IPR038607">
    <property type="entry name" value="PhoD-like_sf"/>
</dbReference>
<accession>A0A6J6XFF7</accession>
<protein>
    <submittedName>
        <fullName evidence="4">Unannotated protein</fullName>
    </submittedName>
</protein>
<gene>
    <name evidence="4" type="ORF">UFOPK3001_00630</name>
    <name evidence="5" type="ORF">UFOPK3954_01862</name>
</gene>